<name>A0ABU2FHY9_9EURY</name>
<gene>
    <name evidence="1" type="ORF">NDI56_20990</name>
</gene>
<accession>A0ABU2FHY9</accession>
<proteinExistence type="predicted"/>
<evidence type="ECO:0000313" key="2">
    <source>
        <dbReference type="Proteomes" id="UP001259659"/>
    </source>
</evidence>
<dbReference type="Proteomes" id="UP001259659">
    <property type="component" value="Unassembled WGS sequence"/>
</dbReference>
<organism evidence="1 2">
    <name type="scientific">Haloarcula saliterrae</name>
    <dbReference type="NCBI Taxonomy" id="2950534"/>
    <lineage>
        <taxon>Archaea</taxon>
        <taxon>Methanobacteriati</taxon>
        <taxon>Methanobacteriota</taxon>
        <taxon>Stenosarchaea group</taxon>
        <taxon>Halobacteria</taxon>
        <taxon>Halobacteriales</taxon>
        <taxon>Haloarculaceae</taxon>
        <taxon>Haloarcula</taxon>
    </lineage>
</organism>
<comment type="caution">
    <text evidence="1">The sequence shown here is derived from an EMBL/GenBank/DDBJ whole genome shotgun (WGS) entry which is preliminary data.</text>
</comment>
<dbReference type="EMBL" id="JAMQON010000009">
    <property type="protein sequence ID" value="MDS0261885.1"/>
    <property type="molecule type" value="Genomic_DNA"/>
</dbReference>
<keyword evidence="2" id="KW-1185">Reference proteome</keyword>
<protein>
    <submittedName>
        <fullName evidence="1">Uncharacterized protein</fullName>
    </submittedName>
</protein>
<dbReference type="RefSeq" id="WP_310921734.1">
    <property type="nucleotide sequence ID" value="NZ_JAMQON010000009.1"/>
</dbReference>
<evidence type="ECO:0000313" key="1">
    <source>
        <dbReference type="EMBL" id="MDS0261885.1"/>
    </source>
</evidence>
<sequence length="67" mass="7479">MKLSTVVVTGGMEEILLFTIKQMAHKIFELIDEEYSVTETAAKWSEKVVSGLKSSLNLQTLLPSSNY</sequence>
<reference evidence="1 2" key="1">
    <citation type="submission" date="2022-06" db="EMBL/GenBank/DDBJ databases">
        <title>Haloarcula sp. a new haloarchaeum isolate from saline soil.</title>
        <authorList>
            <person name="Strakova D."/>
            <person name="Galisteo C."/>
            <person name="Sanchez-Porro C."/>
            <person name="Ventosa A."/>
        </authorList>
    </citation>
    <scope>NUCLEOTIDE SEQUENCE [LARGE SCALE GENOMIC DNA]</scope>
    <source>
        <strain evidence="1 2">S1CR25-12</strain>
    </source>
</reference>